<dbReference type="PANTHER" id="PTHR24173:SF74">
    <property type="entry name" value="ANKYRIN REPEAT DOMAIN-CONTAINING PROTEIN 16"/>
    <property type="match status" value="1"/>
</dbReference>
<keyword evidence="5" id="KW-0472">Membrane</keyword>
<feature type="compositionally biased region" description="Low complexity" evidence="4">
    <location>
        <begin position="632"/>
        <end position="644"/>
    </location>
</feature>
<dbReference type="SUPFAM" id="SSF48403">
    <property type="entry name" value="Ankyrin repeat"/>
    <property type="match status" value="1"/>
</dbReference>
<feature type="region of interest" description="Disordered" evidence="4">
    <location>
        <begin position="434"/>
        <end position="704"/>
    </location>
</feature>
<dbReference type="PROSITE" id="PS50088">
    <property type="entry name" value="ANK_REPEAT"/>
    <property type="match status" value="2"/>
</dbReference>
<dbReference type="SMART" id="SM00248">
    <property type="entry name" value="ANK"/>
    <property type="match status" value="3"/>
</dbReference>
<feature type="transmembrane region" description="Helical" evidence="5">
    <location>
        <begin position="16"/>
        <end position="42"/>
    </location>
</feature>
<dbReference type="AlphaFoldDB" id="A0A9W9ALY6"/>
<dbReference type="InterPro" id="IPR036770">
    <property type="entry name" value="Ankyrin_rpt-contain_sf"/>
</dbReference>
<feature type="region of interest" description="Disordered" evidence="4">
    <location>
        <begin position="833"/>
        <end position="906"/>
    </location>
</feature>
<feature type="compositionally biased region" description="Polar residues" evidence="4">
    <location>
        <begin position="314"/>
        <end position="331"/>
    </location>
</feature>
<feature type="compositionally biased region" description="Polar residues" evidence="4">
    <location>
        <begin position="1098"/>
        <end position="1111"/>
    </location>
</feature>
<evidence type="ECO:0000256" key="5">
    <source>
        <dbReference type="SAM" id="Phobius"/>
    </source>
</evidence>
<sequence length="1209" mass="130358">MPSACRIRRAHRNLRVNLYLLSFFPAISWSSLPISLLSITFIGDFFCSKVALELFVVQDFHWPQLLVSQLARLLVKTNRMPVPLRANANLRAEAKYNVVTEFPNYDLHSAAASGNQGLAEYALTRGQPVNSVVEGVLPLHAACAGGHEQVVKLLLDHGADVNAARLPRRYSNEKNRDPSAPIVGTTGSTPLHFAAANGNENIITILLLRGAHADRRDKHGITPAMLAEQHGWVRCAEVLNSWVKDKDRDLRERIQPHEGVPMAPLVAHASSGYEDDIKPNTKKHIQVKRSIDTALNMFKAGSTSTPPSKLVICSTPSSANNLRTTSPISSTRARRDFSPSPSEDGRLSPSPSPINQESRRPSLPHIYQTPSSSSPRPQKSATLTKPRNSRRPRSAGTDAEQDPDPDSSGAGFGRGSTGKKLGTKYSLLNLFKKGTESGGIPLERTASHQSSMSIPVMQSPSQNSSKIIPQFSSSPQQNTSPLSDNGPLPAAGYRFGGSSNDSSLKSRTPHSHTRTSPSTSSLFNQQAYTPPRPSVPLAVDLHNTVTAQQHRYSNRDRSGSSGSAARYDPSTGLGISFDEAEDDTAPGLINKSSTRRFRPSDIEHSRDRSGSNASNRNGTIFDDEVIISTEPNNSSSGNVSSSENIIGGASKNNSRPSILRGHNRTSSSSQPRALRFDSSSSGSGLVPRRESDAQPPKTVNIPLRGCISAGSLNRFHNERNGSPRLQPMALKEEQEWKARVPDSAPANIGDFDFTVTEENEYGQPIQPSIAARLGIQTRNRGSSFTSSESSLSPALSAGDGPTSTTVLHAEFPFSLDMPPPTDEVDNVAHIQLQLSPPPVDSRMRGDSVSSTSTADSGVNPSLSTSATTSGSGGSGAIPTPMVSPDGGSYLTLPSADSRPRSSREKVNMNEVSYDDYRQGLEVRPIQGVAVSGINERRGNSALESIDVDLISSHAQAEALVQRTQQDILSAHADGQSSSGDSMPLSARLAALGESLELERRLREQKRAEEIETQVSSTELLEDSTSSTARTEILRQCSLDQLSRSVSSSKPIRRPHANSESSRIGAVNDSSSVPSDRTKSMHHPSLSASIVEASVTSPMFDSDIDSPSIQSKNFDRHATRSRTPDPDHDLSRISSLEGFDVDTELGPSLFRVSTAPNSSFAARDKRERELASNTKLTRMGFSPSETGRAPPKRLRGLKSLMQSLKGNKQS</sequence>
<feature type="compositionally biased region" description="Basic and acidic residues" evidence="4">
    <location>
        <begin position="598"/>
        <end position="609"/>
    </location>
</feature>
<feature type="compositionally biased region" description="Polar residues" evidence="4">
    <location>
        <begin position="447"/>
        <end position="483"/>
    </location>
</feature>
<dbReference type="Proteomes" id="UP001150266">
    <property type="component" value="Unassembled WGS sequence"/>
</dbReference>
<proteinExistence type="predicted"/>
<evidence type="ECO:0008006" key="8">
    <source>
        <dbReference type="Google" id="ProtNLM"/>
    </source>
</evidence>
<evidence type="ECO:0000256" key="1">
    <source>
        <dbReference type="ARBA" id="ARBA00022737"/>
    </source>
</evidence>
<feature type="compositionally biased region" description="Low complexity" evidence="4">
    <location>
        <begin position="782"/>
        <end position="796"/>
    </location>
</feature>
<evidence type="ECO:0000256" key="3">
    <source>
        <dbReference type="PROSITE-ProRule" id="PRU00023"/>
    </source>
</evidence>
<dbReference type="Pfam" id="PF13637">
    <property type="entry name" value="Ank_4"/>
    <property type="match status" value="1"/>
</dbReference>
<name>A0A9W9ALY6_9AGAR</name>
<dbReference type="EMBL" id="JAOTPV010000004">
    <property type="protein sequence ID" value="KAJ4483717.1"/>
    <property type="molecule type" value="Genomic_DNA"/>
</dbReference>
<feature type="region of interest" description="Disordered" evidence="4">
    <location>
        <begin position="299"/>
        <end position="421"/>
    </location>
</feature>
<evidence type="ECO:0000256" key="4">
    <source>
        <dbReference type="SAM" id="MobiDB-lite"/>
    </source>
</evidence>
<dbReference type="Gene3D" id="1.25.40.20">
    <property type="entry name" value="Ankyrin repeat-containing domain"/>
    <property type="match status" value="1"/>
</dbReference>
<dbReference type="PANTHER" id="PTHR24173">
    <property type="entry name" value="ANKYRIN REPEAT CONTAINING"/>
    <property type="match status" value="1"/>
</dbReference>
<feature type="compositionally biased region" description="Basic and acidic residues" evidence="4">
    <location>
        <begin position="897"/>
        <end position="906"/>
    </location>
</feature>
<feature type="compositionally biased region" description="Polar residues" evidence="4">
    <location>
        <begin position="664"/>
        <end position="683"/>
    </location>
</feature>
<feature type="repeat" description="ANK" evidence="3">
    <location>
        <begin position="134"/>
        <end position="166"/>
    </location>
</feature>
<protein>
    <recommendedName>
        <fullName evidence="8">Ankyrin repeat protein</fullName>
    </recommendedName>
</protein>
<keyword evidence="5" id="KW-0812">Transmembrane</keyword>
<feature type="compositionally biased region" description="Polar residues" evidence="4">
    <location>
        <begin position="368"/>
        <end position="386"/>
    </location>
</feature>
<keyword evidence="5" id="KW-1133">Transmembrane helix</keyword>
<feature type="region of interest" description="Disordered" evidence="4">
    <location>
        <begin position="1006"/>
        <end position="1027"/>
    </location>
</feature>
<feature type="compositionally biased region" description="Low complexity" evidence="4">
    <location>
        <begin position="1015"/>
        <end position="1027"/>
    </location>
</feature>
<reference evidence="6" key="1">
    <citation type="submission" date="2022-08" db="EMBL/GenBank/DDBJ databases">
        <title>A Global Phylogenomic Analysis of the Shiitake Genus Lentinula.</title>
        <authorList>
            <consortium name="DOE Joint Genome Institute"/>
            <person name="Sierra-Patev S."/>
            <person name="Min B."/>
            <person name="Naranjo-Ortiz M."/>
            <person name="Looney B."/>
            <person name="Konkel Z."/>
            <person name="Slot J.C."/>
            <person name="Sakamoto Y."/>
            <person name="Steenwyk J.L."/>
            <person name="Rokas A."/>
            <person name="Carro J."/>
            <person name="Camarero S."/>
            <person name="Ferreira P."/>
            <person name="Molpeceres G."/>
            <person name="Ruiz-Duenas F.J."/>
            <person name="Serrano A."/>
            <person name="Henrissat B."/>
            <person name="Drula E."/>
            <person name="Hughes K.W."/>
            <person name="Mata J.L."/>
            <person name="Ishikawa N.K."/>
            <person name="Vargas-Isla R."/>
            <person name="Ushijima S."/>
            <person name="Smith C.A."/>
            <person name="Ahrendt S."/>
            <person name="Andreopoulos W."/>
            <person name="He G."/>
            <person name="Labutti K."/>
            <person name="Lipzen A."/>
            <person name="Ng V."/>
            <person name="Riley R."/>
            <person name="Sandor L."/>
            <person name="Barry K."/>
            <person name="Martinez A.T."/>
            <person name="Xiao Y."/>
            <person name="Gibbons J.G."/>
            <person name="Terashima K."/>
            <person name="Grigoriev I.V."/>
            <person name="Hibbett D.S."/>
        </authorList>
    </citation>
    <scope>NUCLEOTIDE SEQUENCE</scope>
    <source>
        <strain evidence="6">JLM2183</strain>
    </source>
</reference>
<feature type="region of interest" description="Disordered" evidence="4">
    <location>
        <begin position="1043"/>
        <end position="1084"/>
    </location>
</feature>
<feature type="repeat" description="ANK" evidence="3">
    <location>
        <begin position="186"/>
        <end position="218"/>
    </location>
</feature>
<feature type="compositionally biased region" description="Basic and acidic residues" evidence="4">
    <location>
        <begin position="1112"/>
        <end position="1130"/>
    </location>
</feature>
<dbReference type="InterPro" id="IPR002110">
    <property type="entry name" value="Ankyrin_rpt"/>
</dbReference>
<dbReference type="OrthoDB" id="194358at2759"/>
<evidence type="ECO:0000313" key="7">
    <source>
        <dbReference type="Proteomes" id="UP001150266"/>
    </source>
</evidence>
<evidence type="ECO:0000313" key="6">
    <source>
        <dbReference type="EMBL" id="KAJ4483717.1"/>
    </source>
</evidence>
<accession>A0A9W9ALY6</accession>
<feature type="region of interest" description="Disordered" evidence="4">
    <location>
        <begin position="780"/>
        <end position="803"/>
    </location>
</feature>
<organism evidence="6 7">
    <name type="scientific">Lentinula aciculospora</name>
    <dbReference type="NCBI Taxonomy" id="153920"/>
    <lineage>
        <taxon>Eukaryota</taxon>
        <taxon>Fungi</taxon>
        <taxon>Dikarya</taxon>
        <taxon>Basidiomycota</taxon>
        <taxon>Agaricomycotina</taxon>
        <taxon>Agaricomycetes</taxon>
        <taxon>Agaricomycetidae</taxon>
        <taxon>Agaricales</taxon>
        <taxon>Marasmiineae</taxon>
        <taxon>Omphalotaceae</taxon>
        <taxon>Lentinula</taxon>
    </lineage>
</organism>
<keyword evidence="7" id="KW-1185">Reference proteome</keyword>
<feature type="region of interest" description="Disordered" evidence="4">
    <location>
        <begin position="1155"/>
        <end position="1194"/>
    </location>
</feature>
<evidence type="ECO:0000256" key="2">
    <source>
        <dbReference type="ARBA" id="ARBA00023043"/>
    </source>
</evidence>
<comment type="caution">
    <text evidence="6">The sequence shown here is derived from an EMBL/GenBank/DDBJ whole genome shotgun (WGS) entry which is preliminary data.</text>
</comment>
<keyword evidence="2 3" id="KW-0040">ANK repeat</keyword>
<keyword evidence="1" id="KW-0677">Repeat</keyword>
<gene>
    <name evidence="6" type="ORF">J3R30DRAFT_3451025</name>
</gene>
<dbReference type="PROSITE" id="PS50297">
    <property type="entry name" value="ANK_REP_REGION"/>
    <property type="match status" value="2"/>
</dbReference>
<feature type="region of interest" description="Disordered" evidence="4">
    <location>
        <begin position="1098"/>
        <end position="1131"/>
    </location>
</feature>
<feature type="compositionally biased region" description="Polar residues" evidence="4">
    <location>
        <begin position="1057"/>
        <end position="1074"/>
    </location>
</feature>
<feature type="compositionally biased region" description="Polar residues" evidence="4">
    <location>
        <begin position="847"/>
        <end position="862"/>
    </location>
</feature>
<feature type="compositionally biased region" description="Low complexity" evidence="4">
    <location>
        <begin position="559"/>
        <end position="568"/>
    </location>
</feature>